<evidence type="ECO:0000313" key="5">
    <source>
        <dbReference type="Proteomes" id="UP001642540"/>
    </source>
</evidence>
<dbReference type="SMART" id="SM00369">
    <property type="entry name" value="LRR_TYP"/>
    <property type="match status" value="7"/>
</dbReference>
<proteinExistence type="predicted"/>
<evidence type="ECO:0000313" key="4">
    <source>
        <dbReference type="EMBL" id="CAL8115698.1"/>
    </source>
</evidence>
<dbReference type="InterPro" id="IPR003591">
    <property type="entry name" value="Leu-rich_rpt_typical-subtyp"/>
</dbReference>
<evidence type="ECO:0000256" key="2">
    <source>
        <dbReference type="ARBA" id="ARBA00022737"/>
    </source>
</evidence>
<dbReference type="Gene3D" id="3.80.10.10">
    <property type="entry name" value="Ribonuclease Inhibitor"/>
    <property type="match status" value="3"/>
</dbReference>
<feature type="compositionally biased region" description="Polar residues" evidence="3">
    <location>
        <begin position="519"/>
        <end position="555"/>
    </location>
</feature>
<dbReference type="InterPro" id="IPR032675">
    <property type="entry name" value="LRR_dom_sf"/>
</dbReference>
<keyword evidence="2" id="KW-0677">Repeat</keyword>
<protein>
    <recommendedName>
        <fullName evidence="6">Connectin</fullName>
    </recommendedName>
</protein>
<dbReference type="EMBL" id="CAXLJM020000051">
    <property type="protein sequence ID" value="CAL8115698.1"/>
    <property type="molecule type" value="Genomic_DNA"/>
</dbReference>
<evidence type="ECO:0008006" key="6">
    <source>
        <dbReference type="Google" id="ProtNLM"/>
    </source>
</evidence>
<reference evidence="4 5" key="1">
    <citation type="submission" date="2024-08" db="EMBL/GenBank/DDBJ databases">
        <authorList>
            <person name="Cucini C."/>
            <person name="Frati F."/>
        </authorList>
    </citation>
    <scope>NUCLEOTIDE SEQUENCE [LARGE SCALE GENOMIC DNA]</scope>
</reference>
<accession>A0ABP1R117</accession>
<feature type="compositionally biased region" description="Basic and acidic residues" evidence="3">
    <location>
        <begin position="471"/>
        <end position="486"/>
    </location>
</feature>
<dbReference type="Proteomes" id="UP001642540">
    <property type="component" value="Unassembled WGS sequence"/>
</dbReference>
<dbReference type="PANTHER" id="PTHR24366">
    <property type="entry name" value="IG(IMMUNOGLOBULIN) AND LRR(LEUCINE RICH REPEAT) DOMAINS"/>
    <property type="match status" value="1"/>
</dbReference>
<organism evidence="4 5">
    <name type="scientific">Orchesella dallaii</name>
    <dbReference type="NCBI Taxonomy" id="48710"/>
    <lineage>
        <taxon>Eukaryota</taxon>
        <taxon>Metazoa</taxon>
        <taxon>Ecdysozoa</taxon>
        <taxon>Arthropoda</taxon>
        <taxon>Hexapoda</taxon>
        <taxon>Collembola</taxon>
        <taxon>Entomobryomorpha</taxon>
        <taxon>Entomobryoidea</taxon>
        <taxon>Orchesellidae</taxon>
        <taxon>Orchesellinae</taxon>
        <taxon>Orchesella</taxon>
    </lineage>
</organism>
<gene>
    <name evidence="4" type="ORF">ODALV1_LOCUS16974</name>
</gene>
<feature type="region of interest" description="Disordered" evidence="3">
    <location>
        <begin position="467"/>
        <end position="555"/>
    </location>
</feature>
<keyword evidence="1" id="KW-0433">Leucine-rich repeat</keyword>
<comment type="caution">
    <text evidence="4">The sequence shown here is derived from an EMBL/GenBank/DDBJ whole genome shotgun (WGS) entry which is preliminary data.</text>
</comment>
<name>A0ABP1R117_9HEXA</name>
<keyword evidence="5" id="KW-1185">Reference proteome</keyword>
<dbReference type="InterPro" id="IPR001611">
    <property type="entry name" value="Leu-rich_rpt"/>
</dbReference>
<sequence>MLTRKKALLNMAATTTPSRWRTRSLIYNIGFLSQLLLLISARTVQIQAQTSVEETSNESDQNDPDPCDLFALYGNESPGWCFCDTPDVRCILNRDPSSQEWTVIGHFPTVEFMDFQNRPARSITAFPPSQVFQSMKNLLYFTMKNTGVEKVPRFAFANSTRLSDIDLSGNTIRRLEARAFGNLVNLTKINLNDNLVIEINRNVFANLPKLKVLVLSKNQIQVIHDNAFRDLRNLEDLDLRNNNISVLARDALKGLQRVKFLNLHGNMIEYIGDHTFAEMPRLQDLDLNGNKILEVSSAAFAGLKELTRLNLKDNKIVQLHPETFSHINVIHDLNLRSNELETLSYSVMKPIYENLKKSNMQILVDGNRFKCDCRILWMRTLYEETESVYVKDHILQTSCNMFEDHNKHVASEPSSGATFFHKEGDSSNITLLISPPEETTTYEFESEQKVVNLTAADFKCDEETIQDEAEPEMKSHDKQQDQDHLSQHPGTSFRYQHPAVTKSSEEEQSENSMSDLQHVISTKWNANRESPQHSSQSDANSKLQSEMGQQDASLNEPQATAALEGENTVGKAPQSTSSITQKVDNSRVSSKDVSSGSIFLRCDSVLVSSLLMVFIRLI</sequence>
<dbReference type="PROSITE" id="PS51450">
    <property type="entry name" value="LRR"/>
    <property type="match status" value="1"/>
</dbReference>
<evidence type="ECO:0000256" key="3">
    <source>
        <dbReference type="SAM" id="MobiDB-lite"/>
    </source>
</evidence>
<dbReference type="Pfam" id="PF13855">
    <property type="entry name" value="LRR_8"/>
    <property type="match status" value="2"/>
</dbReference>
<evidence type="ECO:0000256" key="1">
    <source>
        <dbReference type="ARBA" id="ARBA00022614"/>
    </source>
</evidence>
<dbReference type="PANTHER" id="PTHR24366:SF96">
    <property type="entry name" value="LEUCINE RICH REPEAT CONTAINING 53"/>
    <property type="match status" value="1"/>
</dbReference>
<dbReference type="SUPFAM" id="SSF52058">
    <property type="entry name" value="L domain-like"/>
    <property type="match status" value="1"/>
</dbReference>